<evidence type="ECO:0000313" key="1">
    <source>
        <dbReference type="EMBL" id="EIY92934.1"/>
    </source>
</evidence>
<dbReference type="RefSeq" id="WP_005798039.1">
    <property type="nucleotide sequence ID" value="NZ_JH724216.1"/>
</dbReference>
<dbReference type="EMBL" id="AGXN01000019">
    <property type="protein sequence ID" value="EIY92934.1"/>
    <property type="molecule type" value="Genomic_DNA"/>
</dbReference>
<evidence type="ECO:0000313" key="2">
    <source>
        <dbReference type="Proteomes" id="UP000003879"/>
    </source>
</evidence>
<name>A0A0E2ALX2_BACFG</name>
<comment type="caution">
    <text evidence="1">The sequence shown here is derived from an EMBL/GenBank/DDBJ whole genome shotgun (WGS) entry which is preliminary data.</text>
</comment>
<organism evidence="1 2">
    <name type="scientific">Bacteroides fragilis CL07T12C05</name>
    <dbReference type="NCBI Taxonomy" id="997883"/>
    <lineage>
        <taxon>Bacteria</taxon>
        <taxon>Pseudomonadati</taxon>
        <taxon>Bacteroidota</taxon>
        <taxon>Bacteroidia</taxon>
        <taxon>Bacteroidales</taxon>
        <taxon>Bacteroidaceae</taxon>
        <taxon>Bacteroides</taxon>
    </lineage>
</organism>
<sequence>MNILKLQGLDGRLFDLVAPLVMNPAVLRQNNNYPFKTTRNHVWYIAMDEQRVLGFMPVKMTLTNNCIDNYYISGDNSSVIEVLLDRIIHDFSSDGSLVAVVHERHVEDFSMKNFIPCVEWKKYVKMRYHEGGGA</sequence>
<gene>
    <name evidence="1" type="ORF">HMPREF1056_03222</name>
</gene>
<dbReference type="AlphaFoldDB" id="A0A0E2ALX2"/>
<dbReference type="Proteomes" id="UP000003879">
    <property type="component" value="Unassembled WGS sequence"/>
</dbReference>
<evidence type="ECO:0008006" key="3">
    <source>
        <dbReference type="Google" id="ProtNLM"/>
    </source>
</evidence>
<dbReference type="HOGENOM" id="CLU_134856_0_0_10"/>
<accession>A0A0E2ALX2</accession>
<protein>
    <recommendedName>
        <fullName evidence="3">N-acetyltransferase domain-containing protein</fullName>
    </recommendedName>
</protein>
<proteinExistence type="predicted"/>
<reference evidence="1 2" key="1">
    <citation type="submission" date="2012-02" db="EMBL/GenBank/DDBJ databases">
        <title>The Genome Sequence of Bacteroides fragilis CL07T12C05.</title>
        <authorList>
            <consortium name="The Broad Institute Genome Sequencing Platform"/>
            <person name="Earl A."/>
            <person name="Ward D."/>
            <person name="Feldgarden M."/>
            <person name="Gevers D."/>
            <person name="Zitomersky N.L."/>
            <person name="Coyne M.J."/>
            <person name="Comstock L.E."/>
            <person name="Young S.K."/>
            <person name="Zeng Q."/>
            <person name="Gargeya S."/>
            <person name="Fitzgerald M."/>
            <person name="Haas B."/>
            <person name="Abouelleil A."/>
            <person name="Alvarado L."/>
            <person name="Arachchi H.M."/>
            <person name="Berlin A."/>
            <person name="Chapman S.B."/>
            <person name="Gearin G."/>
            <person name="Goldberg J."/>
            <person name="Griggs A."/>
            <person name="Gujja S."/>
            <person name="Hansen M."/>
            <person name="Heiman D."/>
            <person name="Howarth C."/>
            <person name="Larimer J."/>
            <person name="Lui A."/>
            <person name="MacDonald P.J.P."/>
            <person name="McCowen C."/>
            <person name="Montmayeur A."/>
            <person name="Murphy C."/>
            <person name="Neiman D."/>
            <person name="Pearson M."/>
            <person name="Priest M."/>
            <person name="Roberts A."/>
            <person name="Saif S."/>
            <person name="Shea T."/>
            <person name="Sisk P."/>
            <person name="Stolte C."/>
            <person name="Sykes S."/>
            <person name="Wortman J."/>
            <person name="Nusbaum C."/>
            <person name="Birren B."/>
        </authorList>
    </citation>
    <scope>NUCLEOTIDE SEQUENCE [LARGE SCALE GENOMIC DNA]</scope>
    <source>
        <strain evidence="1 2">CL07T12C05</strain>
    </source>
</reference>
<dbReference type="GeneID" id="5304663"/>
<dbReference type="PATRIC" id="fig|997883.3.peg.3375"/>